<protein>
    <recommendedName>
        <fullName evidence="4">Replication initiator protein</fullName>
    </recommendedName>
</protein>
<organism evidence="2 3">
    <name type="scientific">Pseudonocardia charpentierae</name>
    <dbReference type="NCBI Taxonomy" id="3075545"/>
    <lineage>
        <taxon>Bacteria</taxon>
        <taxon>Bacillati</taxon>
        <taxon>Actinomycetota</taxon>
        <taxon>Actinomycetes</taxon>
        <taxon>Pseudonocardiales</taxon>
        <taxon>Pseudonocardiaceae</taxon>
        <taxon>Pseudonocardia</taxon>
    </lineage>
</organism>
<evidence type="ECO:0000313" key="2">
    <source>
        <dbReference type="EMBL" id="MDT0351666.1"/>
    </source>
</evidence>
<keyword evidence="3" id="KW-1185">Reference proteome</keyword>
<dbReference type="RefSeq" id="WP_311558078.1">
    <property type="nucleotide sequence ID" value="NZ_JAVREJ010000014.1"/>
</dbReference>
<evidence type="ECO:0000256" key="1">
    <source>
        <dbReference type="SAM" id="MobiDB-lite"/>
    </source>
</evidence>
<dbReference type="Pfam" id="PF20199">
    <property type="entry name" value="RepSA"/>
    <property type="match status" value="1"/>
</dbReference>
<name>A0ABU2NCI3_9PSEU</name>
<dbReference type="Proteomes" id="UP001183202">
    <property type="component" value="Unassembled WGS sequence"/>
</dbReference>
<dbReference type="InterPro" id="IPR046828">
    <property type="entry name" value="RepSA"/>
</dbReference>
<feature type="compositionally biased region" description="Polar residues" evidence="1">
    <location>
        <begin position="1"/>
        <end position="10"/>
    </location>
</feature>
<dbReference type="EMBL" id="JAVREJ010000014">
    <property type="protein sequence ID" value="MDT0351666.1"/>
    <property type="molecule type" value="Genomic_DNA"/>
</dbReference>
<comment type="caution">
    <text evidence="2">The sequence shown here is derived from an EMBL/GenBank/DDBJ whole genome shotgun (WGS) entry which is preliminary data.</text>
</comment>
<gene>
    <name evidence="2" type="ORF">RM445_19245</name>
</gene>
<feature type="region of interest" description="Disordered" evidence="1">
    <location>
        <begin position="1"/>
        <end position="20"/>
    </location>
</feature>
<sequence length="511" mass="56862">MATAATSPSLRTLPGGRISEHDRQLLRRAASPDHHRWLAHTANTRGCIRPVRLTGHLHTVEKDTGRIISSRHTVTDMPDGVLYVPCGDRRTSICPPCAETYRADTYQLIRAGLAGGKGVPTSVASHPAVFATVTAPSFGPVHSRNLNRRTGKVAPCRMRRDLTPCPHGKQLICTARHTDNHPSLGQPLCLNCYDHAHHVVWNAWVGELWRRTMIALGRLLKPLERQHGVQLRVSYGKVAEYQRRGVVHFHALIRLDTRDPNDPDAILPPPAAITTQTLGELVAAAVTTTAFRTPDYPDTSHSWPITWGRQLDVRPIRSTSASEGAPDVSTDAVAAYLAKYATKATEPTGLPVTGRMNGETAEYYSDPDTHLGRLIAYAWQLGTLPSSQTTEQQCQDWHDTYGRLRRWTHMLGFGGHFATKSRRYSTTHKQLRADRREYQRTSRTDWRDRQGCSRDDLSSTTETDTDAVSIVCDLTLAGIGWNTTADAELATSAAMRAREYRRAVKQERQIA</sequence>
<reference evidence="3" key="1">
    <citation type="submission" date="2023-07" db="EMBL/GenBank/DDBJ databases">
        <title>30 novel species of actinomycetes from the DSMZ collection.</title>
        <authorList>
            <person name="Nouioui I."/>
        </authorList>
    </citation>
    <scope>NUCLEOTIDE SEQUENCE [LARGE SCALE GENOMIC DNA]</scope>
    <source>
        <strain evidence="3">DSM 45834</strain>
    </source>
</reference>
<evidence type="ECO:0008006" key="4">
    <source>
        <dbReference type="Google" id="ProtNLM"/>
    </source>
</evidence>
<proteinExistence type="predicted"/>
<evidence type="ECO:0000313" key="3">
    <source>
        <dbReference type="Proteomes" id="UP001183202"/>
    </source>
</evidence>
<accession>A0ABU2NCI3</accession>